<evidence type="ECO:0000313" key="7">
    <source>
        <dbReference type="EMBL" id="TFK86044.1"/>
    </source>
</evidence>
<evidence type="ECO:0000256" key="1">
    <source>
        <dbReference type="ARBA" id="ARBA00004308"/>
    </source>
</evidence>
<keyword evidence="8" id="KW-1185">Reference proteome</keyword>
<dbReference type="AlphaFoldDB" id="A0A5C3P8R0"/>
<dbReference type="EMBL" id="ML211219">
    <property type="protein sequence ID" value="TFK86044.1"/>
    <property type="molecule type" value="Genomic_DNA"/>
</dbReference>
<dbReference type="GO" id="GO:0006886">
    <property type="term" value="P:intracellular protein transport"/>
    <property type="evidence" value="ECO:0007669"/>
    <property type="project" value="InterPro"/>
</dbReference>
<evidence type="ECO:0000313" key="8">
    <source>
        <dbReference type="Proteomes" id="UP000308197"/>
    </source>
</evidence>
<sequence>MDVPFSSSGAMSRAHYALVRKIETATPQAADQILLAEVHSIRNQLTRSTLTLKQCKECLVLLLYCSMAVNPGVHVDLEFALPHAINLAEAGQTIQDKRTGYLFCAEVMPSEHELQLMLVNSIRKDLESPSVPRICLALDTLVQLPSKDVIPAIQPRLHDLLSHNSTHVKQRALLAFHKLSQLDSDILRDIVSKIRKRLKDADEVVVSAALTLAQSLVKAKHLTTGKYHELLSDLLRSTWSQGLGRDASRSLLLGKVIQALAQANPSTDDHQVISEIVHHYSRVGPSAYAIIHQCFRTIAASTTDVLSDVQTKTGISFVKEIRHLLTAHDPNALYVFICSLSSVEPKLWAGTTPEFPAVLEEWEVERIMKLLDCEDRLIRKQTLRTLWRVDQNIVEAYYARALQGELPSSSSSVHGTDDLLPRLLEILDIICGDDGEAYAHQLRNALKAAEGEGPLNRRAVLQEAVEEMLTRIHGADSAWRSGCIGVLFTSVIDKDSEVGPTLMVILTALFCEYLELSPISPIELLRGLADRLASYSASIQDVSIVTMLRISAATEEIPQEVMDAVKELQERSGRHLRRRCDQFMTLSQSKATLKRIIASTHSSSLPDFVVALEKYGAERQSTPSGSPALLPSSPPLKPRTPEPSSSRASPVPNKLRYAAYEPPRPTQRLRRMSSSSSRHSDDGGPRSRSYQESMSMTVTAGDLTIAAQTSDLRSIPSSSPRQTGLSPLPIVQILDEEPSAPAADLIALDSPFISEPAAPSIASTMSSVVEQDFETTWNALESSAARGWCESSIDTVLRKLQGLQRQLRVSERDRPPFEGDLKIVICADPADHSSKTGVAAIRLKESDDDSCLWWMRCEDEELRNIIKATLR</sequence>
<evidence type="ECO:0000256" key="2">
    <source>
        <dbReference type="ARBA" id="ARBA00022448"/>
    </source>
</evidence>
<dbReference type="SUPFAM" id="SSF48371">
    <property type="entry name" value="ARM repeat"/>
    <property type="match status" value="1"/>
</dbReference>
<feature type="domain" description="Clathrin/coatomer adaptor adaptin-like N-terminal" evidence="6">
    <location>
        <begin position="42"/>
        <end position="387"/>
    </location>
</feature>
<dbReference type="InterPro" id="IPR011989">
    <property type="entry name" value="ARM-like"/>
</dbReference>
<dbReference type="Pfam" id="PF01602">
    <property type="entry name" value="Adaptin_N"/>
    <property type="match status" value="1"/>
</dbReference>
<dbReference type="InterPro" id="IPR050840">
    <property type="entry name" value="Adaptor_Complx_Large_Subunit"/>
</dbReference>
<feature type="compositionally biased region" description="Low complexity" evidence="5">
    <location>
        <begin position="621"/>
        <end position="631"/>
    </location>
</feature>
<dbReference type="Proteomes" id="UP000308197">
    <property type="component" value="Unassembled WGS sequence"/>
</dbReference>
<reference evidence="7 8" key="1">
    <citation type="journal article" date="2019" name="Nat. Ecol. Evol.">
        <title>Megaphylogeny resolves global patterns of mushroom evolution.</title>
        <authorList>
            <person name="Varga T."/>
            <person name="Krizsan K."/>
            <person name="Foldi C."/>
            <person name="Dima B."/>
            <person name="Sanchez-Garcia M."/>
            <person name="Sanchez-Ramirez S."/>
            <person name="Szollosi G.J."/>
            <person name="Szarkandi J.G."/>
            <person name="Papp V."/>
            <person name="Albert L."/>
            <person name="Andreopoulos W."/>
            <person name="Angelini C."/>
            <person name="Antonin V."/>
            <person name="Barry K.W."/>
            <person name="Bougher N.L."/>
            <person name="Buchanan P."/>
            <person name="Buyck B."/>
            <person name="Bense V."/>
            <person name="Catcheside P."/>
            <person name="Chovatia M."/>
            <person name="Cooper J."/>
            <person name="Damon W."/>
            <person name="Desjardin D."/>
            <person name="Finy P."/>
            <person name="Geml J."/>
            <person name="Haridas S."/>
            <person name="Hughes K."/>
            <person name="Justo A."/>
            <person name="Karasinski D."/>
            <person name="Kautmanova I."/>
            <person name="Kiss B."/>
            <person name="Kocsube S."/>
            <person name="Kotiranta H."/>
            <person name="LaButti K.M."/>
            <person name="Lechner B.E."/>
            <person name="Liimatainen K."/>
            <person name="Lipzen A."/>
            <person name="Lukacs Z."/>
            <person name="Mihaltcheva S."/>
            <person name="Morgado L.N."/>
            <person name="Niskanen T."/>
            <person name="Noordeloos M.E."/>
            <person name="Ohm R.A."/>
            <person name="Ortiz-Santana B."/>
            <person name="Ovrebo C."/>
            <person name="Racz N."/>
            <person name="Riley R."/>
            <person name="Savchenko A."/>
            <person name="Shiryaev A."/>
            <person name="Soop K."/>
            <person name="Spirin V."/>
            <person name="Szebenyi C."/>
            <person name="Tomsovsky M."/>
            <person name="Tulloss R.E."/>
            <person name="Uehling J."/>
            <person name="Grigoriev I.V."/>
            <person name="Vagvolgyi C."/>
            <person name="Papp T."/>
            <person name="Martin F.M."/>
            <person name="Miettinen O."/>
            <person name="Hibbett D.S."/>
            <person name="Nagy L.G."/>
        </authorList>
    </citation>
    <scope>NUCLEOTIDE SEQUENCE [LARGE SCALE GENOMIC DNA]</scope>
    <source>
        <strain evidence="7 8">HHB13444</strain>
    </source>
</reference>
<evidence type="ECO:0000256" key="5">
    <source>
        <dbReference type="SAM" id="MobiDB-lite"/>
    </source>
</evidence>
<protein>
    <submittedName>
        <fullName evidence="7">ARM repeat-containing protein</fullName>
    </submittedName>
</protein>
<dbReference type="GO" id="GO:0030117">
    <property type="term" value="C:membrane coat"/>
    <property type="evidence" value="ECO:0007669"/>
    <property type="project" value="InterPro"/>
</dbReference>
<comment type="subcellular location">
    <subcellularLocation>
        <location evidence="1">Endomembrane system</location>
    </subcellularLocation>
</comment>
<accession>A0A5C3P8R0</accession>
<gene>
    <name evidence="7" type="ORF">K466DRAFT_551105</name>
</gene>
<evidence type="ECO:0000256" key="3">
    <source>
        <dbReference type="ARBA" id="ARBA00022927"/>
    </source>
</evidence>
<dbReference type="STRING" id="1314778.A0A5C3P8R0"/>
<dbReference type="GO" id="GO:0016192">
    <property type="term" value="P:vesicle-mediated transport"/>
    <property type="evidence" value="ECO:0007669"/>
    <property type="project" value="InterPro"/>
</dbReference>
<dbReference type="Gene3D" id="1.25.10.10">
    <property type="entry name" value="Leucine-rich Repeat Variant"/>
    <property type="match status" value="1"/>
</dbReference>
<organism evidence="7 8">
    <name type="scientific">Polyporus arcularius HHB13444</name>
    <dbReference type="NCBI Taxonomy" id="1314778"/>
    <lineage>
        <taxon>Eukaryota</taxon>
        <taxon>Fungi</taxon>
        <taxon>Dikarya</taxon>
        <taxon>Basidiomycota</taxon>
        <taxon>Agaricomycotina</taxon>
        <taxon>Agaricomycetes</taxon>
        <taxon>Polyporales</taxon>
        <taxon>Polyporaceae</taxon>
        <taxon>Polyporus</taxon>
    </lineage>
</organism>
<evidence type="ECO:0000256" key="4">
    <source>
        <dbReference type="ARBA" id="ARBA00023136"/>
    </source>
</evidence>
<keyword evidence="3" id="KW-0653">Protein transport</keyword>
<dbReference type="PANTHER" id="PTHR22780">
    <property type="entry name" value="ADAPTIN, ALPHA/GAMMA/EPSILON"/>
    <property type="match status" value="1"/>
</dbReference>
<keyword evidence="2" id="KW-0813">Transport</keyword>
<dbReference type="InParanoid" id="A0A5C3P8R0"/>
<evidence type="ECO:0000259" key="6">
    <source>
        <dbReference type="Pfam" id="PF01602"/>
    </source>
</evidence>
<keyword evidence="4" id="KW-0472">Membrane</keyword>
<dbReference type="InterPro" id="IPR002553">
    <property type="entry name" value="Clathrin/coatomer_adapt-like_N"/>
</dbReference>
<dbReference type="InterPro" id="IPR016024">
    <property type="entry name" value="ARM-type_fold"/>
</dbReference>
<dbReference type="GO" id="GO:0012505">
    <property type="term" value="C:endomembrane system"/>
    <property type="evidence" value="ECO:0007669"/>
    <property type="project" value="UniProtKB-SubCell"/>
</dbReference>
<proteinExistence type="predicted"/>
<name>A0A5C3P8R0_9APHY</name>
<feature type="region of interest" description="Disordered" evidence="5">
    <location>
        <begin position="619"/>
        <end position="692"/>
    </location>
</feature>